<keyword evidence="6" id="KW-1185">Reference proteome</keyword>
<dbReference type="InterPro" id="IPR012951">
    <property type="entry name" value="BBE"/>
</dbReference>
<dbReference type="Pfam" id="PF01565">
    <property type="entry name" value="FAD_binding_4"/>
    <property type="match status" value="1"/>
</dbReference>
<dbReference type="Proteomes" id="UP001146351">
    <property type="component" value="Unassembled WGS sequence"/>
</dbReference>
<comment type="caution">
    <text evidence="5">The sequence shown here is derived from an EMBL/GenBank/DDBJ whole genome shotgun (WGS) entry which is preliminary data.</text>
</comment>
<feature type="signal peptide" evidence="3">
    <location>
        <begin position="1"/>
        <end position="16"/>
    </location>
</feature>
<dbReference type="OrthoDB" id="9983560at2759"/>
<reference evidence="5" key="2">
    <citation type="journal article" date="2023" name="IMA Fungus">
        <title>Comparative genomic study of the Penicillium genus elucidates a diverse pangenome and 15 lateral gene transfer events.</title>
        <authorList>
            <person name="Petersen C."/>
            <person name="Sorensen T."/>
            <person name="Nielsen M.R."/>
            <person name="Sondergaard T.E."/>
            <person name="Sorensen J.L."/>
            <person name="Fitzpatrick D.A."/>
            <person name="Frisvad J.C."/>
            <person name="Nielsen K.L."/>
        </authorList>
    </citation>
    <scope>NUCLEOTIDE SEQUENCE</scope>
    <source>
        <strain evidence="5">IBT 21917</strain>
    </source>
</reference>
<dbReference type="InterPro" id="IPR016169">
    <property type="entry name" value="FAD-bd_PCMH_sub2"/>
</dbReference>
<feature type="chain" id="PRO_5040835799" evidence="3">
    <location>
        <begin position="17"/>
        <end position="559"/>
    </location>
</feature>
<dbReference type="PROSITE" id="PS51387">
    <property type="entry name" value="FAD_PCMH"/>
    <property type="match status" value="1"/>
</dbReference>
<protein>
    <submittedName>
        <fullName evidence="5">FAD-linked oxidoreductase sor8</fullName>
    </submittedName>
</protein>
<dbReference type="PANTHER" id="PTHR13878">
    <property type="entry name" value="GULONOLACTONE OXIDASE"/>
    <property type="match status" value="1"/>
</dbReference>
<name>A0A9W9IAP8_9EURO</name>
<dbReference type="EMBL" id="JAPQKO010000003">
    <property type="protein sequence ID" value="KAJ5173316.1"/>
    <property type="molecule type" value="Genomic_DNA"/>
</dbReference>
<proteinExistence type="inferred from homology"/>
<keyword evidence="3" id="KW-0732">Signal</keyword>
<dbReference type="GO" id="GO:0016491">
    <property type="term" value="F:oxidoreductase activity"/>
    <property type="evidence" value="ECO:0007669"/>
    <property type="project" value="UniProtKB-KW"/>
</dbReference>
<dbReference type="InterPro" id="IPR016166">
    <property type="entry name" value="FAD-bd_PCMH"/>
</dbReference>
<evidence type="ECO:0000313" key="5">
    <source>
        <dbReference type="EMBL" id="KAJ5173316.1"/>
    </source>
</evidence>
<dbReference type="InterPro" id="IPR050432">
    <property type="entry name" value="FAD-linked_Oxidoreductases_BP"/>
</dbReference>
<reference evidence="5" key="1">
    <citation type="submission" date="2022-11" db="EMBL/GenBank/DDBJ databases">
        <authorList>
            <person name="Petersen C."/>
        </authorList>
    </citation>
    <scope>NUCLEOTIDE SEQUENCE</scope>
    <source>
        <strain evidence="5">IBT 21917</strain>
    </source>
</reference>
<evidence type="ECO:0000256" key="3">
    <source>
        <dbReference type="SAM" id="SignalP"/>
    </source>
</evidence>
<dbReference type="Pfam" id="PF08031">
    <property type="entry name" value="BBE"/>
    <property type="match status" value="1"/>
</dbReference>
<comment type="similarity">
    <text evidence="1">Belongs to the oxygen-dependent FAD-linked oxidoreductase family.</text>
</comment>
<organism evidence="5 6">
    <name type="scientific">Penicillium capsulatum</name>
    <dbReference type="NCBI Taxonomy" id="69766"/>
    <lineage>
        <taxon>Eukaryota</taxon>
        <taxon>Fungi</taxon>
        <taxon>Dikarya</taxon>
        <taxon>Ascomycota</taxon>
        <taxon>Pezizomycotina</taxon>
        <taxon>Eurotiomycetes</taxon>
        <taxon>Eurotiomycetidae</taxon>
        <taxon>Eurotiales</taxon>
        <taxon>Aspergillaceae</taxon>
        <taxon>Penicillium</taxon>
    </lineage>
</organism>
<accession>A0A9W9IAP8</accession>
<dbReference type="GO" id="GO:0071949">
    <property type="term" value="F:FAD binding"/>
    <property type="evidence" value="ECO:0007669"/>
    <property type="project" value="InterPro"/>
</dbReference>
<dbReference type="PANTHER" id="PTHR13878:SF91">
    <property type="entry name" value="FAD BINDING DOMAIN PROTEIN (AFU_ORTHOLOGUE AFUA_6G12070)-RELATED"/>
    <property type="match status" value="1"/>
</dbReference>
<keyword evidence="2" id="KW-0560">Oxidoreductase</keyword>
<dbReference type="AlphaFoldDB" id="A0A9W9IAP8"/>
<sequence length="559" mass="61176">MWRVALLLSLALVVQASPECRCFPGDACWPSVQQWDEFNSTIEGRLSATIPLGSVCHQSGEFGAYDADACERVIANWEYPVTHYASPASPMSSWWSNFSCDPFLPRDTPCDIGTLQRFSVNVTGVDDVRKTLQFSREHNLRIVIRNTGHDYLGKSTAPGAVALWVHHLKDIHHLRYSSPGYNGSALRIGAGVQGFDAMAAARTHNEVIVIGNCRRIGIAGGYTQGGGHSQLMWHFGLAADQVLEWEVVTADGDHLTVSPVANEDLFWALNGGGGGTFAVVISVTVKTHPEMITSAATLTVDIADIASQTFHKLLRTFIVGILPLVDSGAVAVWSIVGAQFSVTPITLPGGQKQQLQNGLASTLDLLKKHKINHKYSSKEFPTFYDSYTVMTPDANITEAQLGGRLISRSTIDSNVTALVSTVQKLATQEVVVSGISMNISRITAPFRSANPAWRNAGISMVIGTPYNYTSRAQAVRDQSLMTESYMPSLTELSPESGAYLNEADWRTPNWQEEFYGENYPALEAVKFKYDPEHVFWARTAVGSQRWTQNHDGRLCGMGS</sequence>
<evidence type="ECO:0000256" key="1">
    <source>
        <dbReference type="ARBA" id="ARBA00005466"/>
    </source>
</evidence>
<evidence type="ECO:0000259" key="4">
    <source>
        <dbReference type="PROSITE" id="PS51387"/>
    </source>
</evidence>
<dbReference type="InterPro" id="IPR036318">
    <property type="entry name" value="FAD-bd_PCMH-like_sf"/>
</dbReference>
<gene>
    <name evidence="5" type="ORF">N7492_005909</name>
</gene>
<evidence type="ECO:0000256" key="2">
    <source>
        <dbReference type="ARBA" id="ARBA00023002"/>
    </source>
</evidence>
<dbReference type="SUPFAM" id="SSF56176">
    <property type="entry name" value="FAD-binding/transporter-associated domain-like"/>
    <property type="match status" value="1"/>
</dbReference>
<dbReference type="InterPro" id="IPR006094">
    <property type="entry name" value="Oxid_FAD_bind_N"/>
</dbReference>
<dbReference type="Gene3D" id="3.30.465.10">
    <property type="match status" value="2"/>
</dbReference>
<feature type="domain" description="FAD-binding PCMH-type" evidence="4">
    <location>
        <begin position="110"/>
        <end position="290"/>
    </location>
</feature>
<evidence type="ECO:0000313" key="6">
    <source>
        <dbReference type="Proteomes" id="UP001146351"/>
    </source>
</evidence>